<sequence>MKNSLLLKILLGLLAISSMIIVTSLSHGRKPPPTGMVWIPAGDFLMGSASKLAKANEQPVFKARVSGFWMDSCDVTNAQFSAFVRATGYITTAERKPDWESLRVQLPAGTPKPDDAVLVAGAMVFTGTSKPILLNDWSAWWTYVAGANWKHPNGPASDLTGKNNYPVVQVSWLDAQAYAKWVGKRLATEVEWEYAARGGIEQADYAWGNELKPAGKTMTNIFPNQGKFPVIDVATEAHTTTQIGTQAVKSYPANGYGLYDMTGNVWQWTADYYRADRFQQLKGLKNEFGVVQNPPGPAESFDPEDSNAPANAPKRVIRGGSFLCDESYCQSYRPSARRGADPANPMSHIGFRLVLSAENQQESIKIATQ</sequence>
<dbReference type="InterPro" id="IPR005532">
    <property type="entry name" value="SUMF_dom"/>
</dbReference>
<dbReference type="Gene3D" id="3.90.1580.10">
    <property type="entry name" value="paralog of FGE (formylglycine-generating enzyme)"/>
    <property type="match status" value="1"/>
</dbReference>
<dbReference type="PANTHER" id="PTHR23150:SF19">
    <property type="entry name" value="FORMYLGLYCINE-GENERATING ENZYME"/>
    <property type="match status" value="1"/>
</dbReference>
<dbReference type="InterPro" id="IPR042095">
    <property type="entry name" value="SUMF_sf"/>
</dbReference>
<protein>
    <recommendedName>
        <fullName evidence="2">Sulfatase-modifying factor enzyme-like domain-containing protein</fullName>
    </recommendedName>
</protein>
<dbReference type="InterPro" id="IPR016187">
    <property type="entry name" value="CTDL_fold"/>
</dbReference>
<dbReference type="OrthoDB" id="9768004at2"/>
<organism evidence="3 4">
    <name type="scientific">Solimicrobium silvestre</name>
    <dbReference type="NCBI Taxonomy" id="2099400"/>
    <lineage>
        <taxon>Bacteria</taxon>
        <taxon>Pseudomonadati</taxon>
        <taxon>Pseudomonadota</taxon>
        <taxon>Betaproteobacteria</taxon>
        <taxon>Burkholderiales</taxon>
        <taxon>Oxalobacteraceae</taxon>
        <taxon>Solimicrobium</taxon>
    </lineage>
</organism>
<gene>
    <name evidence="3" type="ORF">S2091_4142</name>
</gene>
<proteinExistence type="predicted"/>
<dbReference type="EMBL" id="PUGF01000028">
    <property type="protein sequence ID" value="PRC91141.1"/>
    <property type="molecule type" value="Genomic_DNA"/>
</dbReference>
<dbReference type="Pfam" id="PF03781">
    <property type="entry name" value="FGE-sulfatase"/>
    <property type="match status" value="1"/>
</dbReference>
<dbReference type="RefSeq" id="WP_105533875.1">
    <property type="nucleotide sequence ID" value="NZ_PUGF01000028.1"/>
</dbReference>
<accession>A0A2S9GTW1</accession>
<evidence type="ECO:0000259" key="2">
    <source>
        <dbReference type="Pfam" id="PF03781"/>
    </source>
</evidence>
<dbReference type="PANTHER" id="PTHR23150">
    <property type="entry name" value="SULFATASE MODIFYING FACTOR 1, 2"/>
    <property type="match status" value="1"/>
</dbReference>
<feature type="region of interest" description="Disordered" evidence="1">
    <location>
        <begin position="293"/>
        <end position="312"/>
    </location>
</feature>
<evidence type="ECO:0000313" key="4">
    <source>
        <dbReference type="Proteomes" id="UP000237839"/>
    </source>
</evidence>
<name>A0A2S9GTW1_9BURK</name>
<evidence type="ECO:0000313" key="3">
    <source>
        <dbReference type="EMBL" id="PRC91141.1"/>
    </source>
</evidence>
<reference evidence="3 4" key="1">
    <citation type="submission" date="2018-02" db="EMBL/GenBank/DDBJ databases">
        <title>Solimicrobium silvestre gen. nov., sp. nov., isolated from alpine forest soil.</title>
        <authorList>
            <person name="Margesin R."/>
            <person name="Albuquerque L."/>
            <person name="Zhang D.-C."/>
            <person name="Froufe H.J.C."/>
            <person name="Severino R."/>
            <person name="Roxo I."/>
            <person name="Egas C."/>
            <person name="Da Costa M.S."/>
        </authorList>
    </citation>
    <scope>NUCLEOTIDE SEQUENCE [LARGE SCALE GENOMIC DNA]</scope>
    <source>
        <strain evidence="3 4">S20-91</strain>
    </source>
</reference>
<dbReference type="GO" id="GO:0120147">
    <property type="term" value="F:formylglycine-generating oxidase activity"/>
    <property type="evidence" value="ECO:0007669"/>
    <property type="project" value="TreeGrafter"/>
</dbReference>
<evidence type="ECO:0000256" key="1">
    <source>
        <dbReference type="SAM" id="MobiDB-lite"/>
    </source>
</evidence>
<keyword evidence="4" id="KW-1185">Reference proteome</keyword>
<feature type="domain" description="Sulfatase-modifying factor enzyme-like" evidence="2">
    <location>
        <begin position="34"/>
        <end position="354"/>
    </location>
</feature>
<dbReference type="InterPro" id="IPR051043">
    <property type="entry name" value="Sulfatase_Mod_Factor_Kinase"/>
</dbReference>
<comment type="caution">
    <text evidence="3">The sequence shown here is derived from an EMBL/GenBank/DDBJ whole genome shotgun (WGS) entry which is preliminary data.</text>
</comment>
<dbReference type="AlphaFoldDB" id="A0A2S9GTW1"/>
<dbReference type="Proteomes" id="UP000237839">
    <property type="component" value="Unassembled WGS sequence"/>
</dbReference>
<dbReference type="SUPFAM" id="SSF56436">
    <property type="entry name" value="C-type lectin-like"/>
    <property type="match status" value="1"/>
</dbReference>